<dbReference type="InterPro" id="IPR040647">
    <property type="entry name" value="SPIN-DOC_Znf-C2H2"/>
</dbReference>
<name>A0ABD1IWI7_9TELE</name>
<accession>A0ABD1IWI7</accession>
<protein>
    <recommendedName>
        <fullName evidence="1">SPIN-DOC-like zinc-finger domain-containing protein</fullName>
    </recommendedName>
</protein>
<dbReference type="Pfam" id="PF18658">
    <property type="entry name" value="zf-C2H2_12"/>
    <property type="match status" value="1"/>
</dbReference>
<comment type="caution">
    <text evidence="2">The sequence shown here is derived from an EMBL/GenBank/DDBJ whole genome shotgun (WGS) entry which is preliminary data.</text>
</comment>
<evidence type="ECO:0000313" key="2">
    <source>
        <dbReference type="EMBL" id="KAL2077943.1"/>
    </source>
</evidence>
<keyword evidence="3" id="KW-1185">Reference proteome</keyword>
<feature type="domain" description="SPIN-DOC-like zinc-finger" evidence="1">
    <location>
        <begin position="21"/>
        <end position="80"/>
    </location>
</feature>
<organism evidence="2 3">
    <name type="scientific">Coilia grayii</name>
    <name type="common">Gray's grenadier anchovy</name>
    <dbReference type="NCBI Taxonomy" id="363190"/>
    <lineage>
        <taxon>Eukaryota</taxon>
        <taxon>Metazoa</taxon>
        <taxon>Chordata</taxon>
        <taxon>Craniata</taxon>
        <taxon>Vertebrata</taxon>
        <taxon>Euteleostomi</taxon>
        <taxon>Actinopterygii</taxon>
        <taxon>Neopterygii</taxon>
        <taxon>Teleostei</taxon>
        <taxon>Clupei</taxon>
        <taxon>Clupeiformes</taxon>
        <taxon>Clupeoidei</taxon>
        <taxon>Engraulidae</taxon>
        <taxon>Coilinae</taxon>
        <taxon>Coilia</taxon>
    </lineage>
</organism>
<evidence type="ECO:0000313" key="3">
    <source>
        <dbReference type="Proteomes" id="UP001591681"/>
    </source>
</evidence>
<dbReference type="PANTHER" id="PTHR45913:SF11">
    <property type="entry name" value="EPM2A-INTERACTING PROTEIN 1"/>
    <property type="match status" value="1"/>
</dbReference>
<dbReference type="SUPFAM" id="SSF53098">
    <property type="entry name" value="Ribonuclease H-like"/>
    <property type="match status" value="1"/>
</dbReference>
<proteinExistence type="predicted"/>
<evidence type="ECO:0000259" key="1">
    <source>
        <dbReference type="Pfam" id="PF18658"/>
    </source>
</evidence>
<dbReference type="EMBL" id="JBHFQA010000023">
    <property type="protein sequence ID" value="KAL2077943.1"/>
    <property type="molecule type" value="Genomic_DNA"/>
</dbReference>
<reference evidence="2 3" key="1">
    <citation type="submission" date="2024-09" db="EMBL/GenBank/DDBJ databases">
        <title>A chromosome-level genome assembly of Gray's grenadier anchovy, Coilia grayii.</title>
        <authorList>
            <person name="Fu Z."/>
        </authorList>
    </citation>
    <scope>NUCLEOTIDE SEQUENCE [LARGE SCALE GENOMIC DNA]</scope>
    <source>
        <strain evidence="2">G4</strain>
        <tissue evidence="2">Muscle</tissue>
    </source>
</reference>
<gene>
    <name evidence="2" type="ORF">ACEWY4_025628</name>
</gene>
<sequence>MTDDPQMFKKRKVDADGRLFQERWEGEYLFVLQKERPVCLLCNEAVSVVKEYNLRRHFDTKHGAKYAKASLEEKQTLAKELKGKLRIQQNVFTKSTAKNNAAVKASFMVAEEIAHASKSFSEGAFLKQCMLKVCQEVCPEQLQTFKNVSLSRNTIAVRVKELADNLETQLAGEIRSYIAFSLAVDESTDNTDTAQLSIFIRGVKSDLSVTEELLDVVALHGTTTGQDIFDAVEKSMSKNALSWKDLVGLTTDGAPAMCGGKVGLVGLMKEEKKKMNCHTPLITYHCIIHQEALCGKVMGMDGIVNTVTKAVNFIRARGLNHRQFQLFLQEMGSEHGDVPYHTEVRWLSRSKVLKRKLNLWMCQVKEDNLAHFPVCQSMTASFPETFSCAELATKLGQLQAEFDRRFSDFRAQQSGFDIFSNPFTAEVCTAPQNLQMELIDLQADSNLRTKFQDNPIQDFYRLLPLDSMPQLRRHAARVMSMFGSTYLCEQMFSIMNLNKNKHRSRLTDDNLHAVLRIASAQDLKPDIDTLATGKRCQTSGQKTHR</sequence>
<dbReference type="PANTHER" id="PTHR45913">
    <property type="entry name" value="EPM2A-INTERACTING PROTEIN 1"/>
    <property type="match status" value="1"/>
</dbReference>
<dbReference type="InterPro" id="IPR012337">
    <property type="entry name" value="RNaseH-like_sf"/>
</dbReference>
<dbReference type="Proteomes" id="UP001591681">
    <property type="component" value="Unassembled WGS sequence"/>
</dbReference>
<dbReference type="AlphaFoldDB" id="A0ABD1IWI7"/>